<sequence>MLDTMMKVSLTLVAFDKMSRVIRDAVNKSNSEFDRLQNQIKDTSEMLDTLGKNMAKLGGALTIAGGGLAHKLGITEAIPEAFQMEHRLRELGNVGQLSAKQLEDMDKRLASISRYTNQMRPEIAEGLNVLVASGIDPTKALDYMNVIGRTATGEQAVIEDISRTAFSVTDNLKVPVSELGKAMDILAMSGKEGRFELKDMASAFPSLTAGASMLGMKGTPAVASLGAALQVAMKGAGEASEAANNLENFIQKVTAPLSVKNFKETFGVDLKQVLLDTAAAGRDPILEVIELMTRLSGGDVFKVSEVFQDKQVLNFIKPMMQNLDEYKRIKASALSAEGVVNSDFEHMMKTTTEQFKAFKINMKELVFPHLQEPLKKINELLTKINDNPILQKGLFGAIMGTIGAGILLTVLGTATILIGKFVGMYGKFLSHARNLTPILVQNSIKLLEFLGLNTTAHNLTYGRKIIQAGNPLGLNMSTFSLKNSLFADIRRIDKNMHSGIINGFKELPGNISKSAVALKDWITVSIKAIPGNFIGGLKAFKTGFLGIPNMIKNAIIAFRAFSVTLLTSPLGWIALAIGAVALVIYKYWKPISGFFKGMWQGLKEGLQPLMPLFNRIGKAMSPIIAPIKAIADWFKKLVKPVEDTGGAAEKMGVRFGKAITNIIVKFVELVTKAFEFGHKITSMLAEGIMSGLAKVKGCISKVAQVIRDHLPHSPAKTGPLKDLHKVKIVETIASTIKPLPLMTAMNKSLGFFSGGLKTQVARAGKTTSPPIVITYNPTITISGSESKEEFLKMLKKHKDEVVNIIKREFERKERVAY</sequence>
<dbReference type="Proteomes" id="UP000823928">
    <property type="component" value="Unassembled WGS sequence"/>
</dbReference>
<reference evidence="5" key="2">
    <citation type="journal article" date="2021" name="PeerJ">
        <title>Extensive microbial diversity within the chicken gut microbiome revealed by metagenomics and culture.</title>
        <authorList>
            <person name="Gilroy R."/>
            <person name="Ravi A."/>
            <person name="Getino M."/>
            <person name="Pursley I."/>
            <person name="Horton D.L."/>
            <person name="Alikhan N.F."/>
            <person name="Baker D."/>
            <person name="Gharbi K."/>
            <person name="Hall N."/>
            <person name="Watson M."/>
            <person name="Adriaenssens E.M."/>
            <person name="Foster-Nyarko E."/>
            <person name="Jarju S."/>
            <person name="Secka A."/>
            <person name="Antonio M."/>
            <person name="Oren A."/>
            <person name="Chaudhuri R.R."/>
            <person name="La Ragione R."/>
            <person name="Hildebrand F."/>
            <person name="Pallen M.J."/>
        </authorList>
    </citation>
    <scope>NUCLEOTIDE SEQUENCE</scope>
    <source>
        <strain evidence="5">6276</strain>
    </source>
</reference>
<dbReference type="PANTHER" id="PTHR37813:SF1">
    <property type="entry name" value="FELS-2 PROPHAGE PROTEIN"/>
    <property type="match status" value="1"/>
</dbReference>
<keyword evidence="3" id="KW-0812">Transmembrane</keyword>
<evidence type="ECO:0000256" key="3">
    <source>
        <dbReference type="SAM" id="Phobius"/>
    </source>
</evidence>
<keyword evidence="1" id="KW-1188">Viral release from host cell</keyword>
<dbReference type="InterPro" id="IPR010090">
    <property type="entry name" value="Phage_tape_meas"/>
</dbReference>
<evidence type="ECO:0000256" key="1">
    <source>
        <dbReference type="ARBA" id="ARBA00022612"/>
    </source>
</evidence>
<evidence type="ECO:0000313" key="6">
    <source>
        <dbReference type="Proteomes" id="UP000823928"/>
    </source>
</evidence>
<organism evidence="5 6">
    <name type="scientific">Candidatus Scatousia excrementigallinarum</name>
    <dbReference type="NCBI Taxonomy" id="2840935"/>
    <lineage>
        <taxon>Bacteria</taxon>
        <taxon>Candidatus Scatousia</taxon>
    </lineage>
</organism>
<reference evidence="5" key="1">
    <citation type="submission" date="2020-10" db="EMBL/GenBank/DDBJ databases">
        <authorList>
            <person name="Gilroy R."/>
        </authorList>
    </citation>
    <scope>NUCLEOTIDE SEQUENCE</scope>
    <source>
        <strain evidence="5">6276</strain>
    </source>
</reference>
<keyword evidence="2" id="KW-0175">Coiled coil</keyword>
<evidence type="ECO:0000313" key="5">
    <source>
        <dbReference type="EMBL" id="HIS36345.1"/>
    </source>
</evidence>
<protein>
    <submittedName>
        <fullName evidence="5">Phage tail tape measure protein</fullName>
    </submittedName>
</protein>
<accession>A0A9D1EZF5</accession>
<feature type="coiled-coil region" evidence="2">
    <location>
        <begin position="26"/>
        <end position="53"/>
    </location>
</feature>
<gene>
    <name evidence="5" type="ORF">IAC10_06920</name>
</gene>
<dbReference type="NCBIfam" id="TIGR01760">
    <property type="entry name" value="tape_meas_TP901"/>
    <property type="match status" value="1"/>
</dbReference>
<proteinExistence type="predicted"/>
<dbReference type="AlphaFoldDB" id="A0A9D1EZF5"/>
<dbReference type="PANTHER" id="PTHR37813">
    <property type="entry name" value="FELS-2 PROPHAGE PROTEIN"/>
    <property type="match status" value="1"/>
</dbReference>
<dbReference type="Pfam" id="PF10145">
    <property type="entry name" value="PhageMin_Tail"/>
    <property type="match status" value="1"/>
</dbReference>
<feature type="transmembrane region" description="Helical" evidence="3">
    <location>
        <begin position="560"/>
        <end position="588"/>
    </location>
</feature>
<name>A0A9D1EZF5_9BACT</name>
<feature type="domain" description="Phage tail tape measure protein" evidence="4">
    <location>
        <begin position="120"/>
        <end position="272"/>
    </location>
</feature>
<dbReference type="EMBL" id="DVIU01000137">
    <property type="protein sequence ID" value="HIS36345.1"/>
    <property type="molecule type" value="Genomic_DNA"/>
</dbReference>
<feature type="transmembrane region" description="Helical" evidence="3">
    <location>
        <begin position="394"/>
        <end position="418"/>
    </location>
</feature>
<evidence type="ECO:0000256" key="2">
    <source>
        <dbReference type="SAM" id="Coils"/>
    </source>
</evidence>
<comment type="caution">
    <text evidence="5">The sequence shown here is derived from an EMBL/GenBank/DDBJ whole genome shotgun (WGS) entry which is preliminary data.</text>
</comment>
<keyword evidence="3" id="KW-1133">Transmembrane helix</keyword>
<keyword evidence="3" id="KW-0472">Membrane</keyword>
<evidence type="ECO:0000259" key="4">
    <source>
        <dbReference type="Pfam" id="PF10145"/>
    </source>
</evidence>